<feature type="region of interest" description="Disordered" evidence="1">
    <location>
        <begin position="120"/>
        <end position="154"/>
    </location>
</feature>
<evidence type="ECO:0000256" key="1">
    <source>
        <dbReference type="SAM" id="MobiDB-lite"/>
    </source>
</evidence>
<reference evidence="2" key="1">
    <citation type="journal article" date="2012" name="Proc. Natl. Acad. Sci. U.S.A.">
        <title>Antigenic diversity is generated by distinct evolutionary mechanisms in African trypanosome species.</title>
        <authorList>
            <person name="Jackson A.P."/>
            <person name="Berry A."/>
            <person name="Aslett M."/>
            <person name="Allison H.C."/>
            <person name="Burton P."/>
            <person name="Vavrova-Anderson J."/>
            <person name="Brown R."/>
            <person name="Browne H."/>
            <person name="Corton N."/>
            <person name="Hauser H."/>
            <person name="Gamble J."/>
            <person name="Gilderthorp R."/>
            <person name="Marcello L."/>
            <person name="McQuillan J."/>
            <person name="Otto T.D."/>
            <person name="Quail M.A."/>
            <person name="Sanders M.J."/>
            <person name="van Tonder A."/>
            <person name="Ginger M.L."/>
            <person name="Field M.C."/>
            <person name="Barry J.D."/>
            <person name="Hertz-Fowler C."/>
            <person name="Berriman M."/>
        </authorList>
    </citation>
    <scope>NUCLEOTIDE SEQUENCE</scope>
    <source>
        <strain evidence="2">IL3000</strain>
    </source>
</reference>
<sequence length="1058" mass="119063">MDNSFEISPYGSKSTSKTHFASPKSDKKPWGTLEPVLSLTSAPLHETNVLKALQRTVRTAVDQYQYLLSPGSCEGSECTSKVVQRMLNTSAASGEKVFDILKSEWRHILSSTLIGDKTPVSTVGSRAVGSTTPAGVGVSELQEPNNRGASSSAHSPMGANVLCFDCDGDSSLDDFPLCGGRDARDEARELIQRWLDDWSEEKRLVPEECRDAFVKALRVICEGDVDNDVFDSHWLFWSNSLVTCLVQPSISWDAVELLKTCLYDHLTMAQRILLVESITMRLRQLQPRGECTADDEEVLLEVLHNFLLRIAGDSELLMDDELGSLLVCTMHTAVAHIGYFEANDPSAQWLEAFLRRPALARNVARLPETHPELVCKMLQVLPMTHAINLVLPMLPLWVKGLHDKSPLPLFYQRISDNILAGRVRQSMLEDALCCLRRSVCGLPPAKRQEYVDQIYETHISGFVEKRKCGEGYKVDSGVVLLVMRLLLILAVPSGAESDGGFRLLPRQLREVERCLLKRADVWSNCCAADVELVNSFWCEMLYWYAGQLPNVVNHIIKATIIPDGGIGTLWNEKHLIAISTATPAWLEVERALANQRHTSNIDLSAVLHCMCSNIMGALPSLYRLSLNVSGEQGERRVWPRAGHNLWWLIMRWCTNATLRHHLLLATTEAIESLTSSERDVGSCLLADPVEEMEVDDYVMLDIPLWERERRRKVRLLQSIRLWIVSLCPTGDEATVGQREAWDAGGALLRQIKQHWLHHNNLGLVARRPFGDDSLIVLLCTYMMSTLTSAAGRVTANRTDSKLRDALHQILLERRGIDPVQQILLYLTEGADCRGLAGILAHRFNAECDSLCDAEAHGTLRAADVPQSFPDEKELKLFKTYIREFSSDVSHVSSDECSPALESVLLLILQLHEGNVVSSVSTFSAHPLSRWESYGNIKELSADVEEHIHHLYPNVRQLLRYQGVDLYYLTLLCIGRWLRDPWKAAELATYSMDVFVRLGRKVWEGLVAKSLYEYIMMVHRQSRQQESALRGPWVEVPVFPVSHFWTSCITNKFTLLREG</sequence>
<feature type="compositionally biased region" description="Polar residues" evidence="1">
    <location>
        <begin position="1"/>
        <end position="19"/>
    </location>
</feature>
<feature type="compositionally biased region" description="Polar residues" evidence="1">
    <location>
        <begin position="120"/>
        <end position="133"/>
    </location>
</feature>
<feature type="region of interest" description="Disordered" evidence="1">
    <location>
        <begin position="1"/>
        <end position="28"/>
    </location>
</feature>
<organism evidence="2">
    <name type="scientific">Trypanosoma congolense (strain IL3000)</name>
    <dbReference type="NCBI Taxonomy" id="1068625"/>
    <lineage>
        <taxon>Eukaryota</taxon>
        <taxon>Discoba</taxon>
        <taxon>Euglenozoa</taxon>
        <taxon>Kinetoplastea</taxon>
        <taxon>Metakinetoplastina</taxon>
        <taxon>Trypanosomatida</taxon>
        <taxon>Trypanosomatidae</taxon>
        <taxon>Trypanosoma</taxon>
        <taxon>Nannomonas</taxon>
    </lineage>
</organism>
<feature type="compositionally biased region" description="Polar residues" evidence="1">
    <location>
        <begin position="142"/>
        <end position="154"/>
    </location>
</feature>
<accession>G0V132</accession>
<name>G0V132_TRYCI</name>
<dbReference type="EMBL" id="HE575324">
    <property type="protein sequence ID" value="CCC95353.1"/>
    <property type="molecule type" value="Genomic_DNA"/>
</dbReference>
<dbReference type="AlphaFoldDB" id="G0V132"/>
<protein>
    <submittedName>
        <fullName evidence="2">Uncharacterized protein TCIL3000_11_8000</fullName>
    </submittedName>
</protein>
<evidence type="ECO:0000313" key="2">
    <source>
        <dbReference type="EMBL" id="CCC95353.1"/>
    </source>
</evidence>
<proteinExistence type="predicted"/>
<gene>
    <name evidence="2" type="ORF">TCIL3000_11_8000</name>
</gene>
<dbReference type="VEuPathDB" id="TriTrypDB:TcIL3000.11.8000"/>